<evidence type="ECO:0000313" key="2">
    <source>
        <dbReference type="Proteomes" id="UP001219957"/>
    </source>
</evidence>
<dbReference type="Proteomes" id="UP001219957">
    <property type="component" value="Chromosome"/>
</dbReference>
<evidence type="ECO:0000313" key="1">
    <source>
        <dbReference type="EMBL" id="WED55641.1"/>
    </source>
</evidence>
<dbReference type="PANTHER" id="PTHR36932">
    <property type="entry name" value="CAPSULAR POLYSACCHARIDE BIOSYNTHESIS PROTEIN"/>
    <property type="match status" value="1"/>
</dbReference>
<name>A0ABY8B136_9BACL</name>
<proteinExistence type="predicted"/>
<keyword evidence="2" id="KW-1185">Reference proteome</keyword>
<dbReference type="RefSeq" id="WP_275060266.1">
    <property type="nucleotide sequence ID" value="NZ_CP109617.1"/>
</dbReference>
<dbReference type="PANTHER" id="PTHR36932:SF1">
    <property type="entry name" value="CAPSULAR POLYSACCHARIDE BIOSYNTHESIS PROTEIN"/>
    <property type="match status" value="1"/>
</dbReference>
<dbReference type="InterPro" id="IPR042099">
    <property type="entry name" value="ANL_N_sf"/>
</dbReference>
<gene>
    <name evidence="1" type="ORF">OE059_01960</name>
</gene>
<accession>A0ABY8B136</accession>
<dbReference type="EMBL" id="CP109617">
    <property type="protein sequence ID" value="WED55641.1"/>
    <property type="molecule type" value="Genomic_DNA"/>
</dbReference>
<keyword evidence="1" id="KW-0436">Ligase</keyword>
<dbReference type="Gene3D" id="3.40.50.12780">
    <property type="entry name" value="N-terminal domain of ligase-like"/>
    <property type="match status" value="1"/>
</dbReference>
<organism evidence="1 2">
    <name type="scientific">Exiguobacterium profundum</name>
    <dbReference type="NCBI Taxonomy" id="307643"/>
    <lineage>
        <taxon>Bacteria</taxon>
        <taxon>Bacillati</taxon>
        <taxon>Bacillota</taxon>
        <taxon>Bacilli</taxon>
        <taxon>Bacillales</taxon>
        <taxon>Bacillales Family XII. Incertae Sedis</taxon>
        <taxon>Exiguobacterium</taxon>
    </lineage>
</organism>
<protein>
    <submittedName>
        <fullName evidence="1">Phenylacetate--CoA ligase family protein</fullName>
    </submittedName>
</protein>
<dbReference type="InterPro" id="IPR053158">
    <property type="entry name" value="CapK_Type1_Caps_Biosynth"/>
</dbReference>
<sequence>MAGFALRDLYMRSPIRLQQWMTTLYGMKLWQERYGRTYERELVVLANRPKDGVLVAADQLKRLNAFLEFCATHNAYYQKLFEENEIVLPFQSMEELKRIPILEKETVRKNPDIHSNIKTDILGRTGGTTGTSLQVHFTKEDYQRRMAHVDFFKAQHGFVRGMKRASFTGRKICNPNQEKPVFWRYNRPLNQLLFSLYHVNPQTIPHYIDALNRFKPVVLDSAPSAMIEIAKYIKENQVPLEFQLLAIFPTAETITPQGRAILEEAFNAPVFDQYASSEGAPILTECTHGNMHLHHETGVIESYGDHEEILVTSFTTHGTPLVRYRIGDRMKIGEGTCACGQGGTFVTSIEGRESNYVLTPNKQKIYEGDLTTVVRVLPNSVIQTQYRQHDLYHIELKYVPDLERFKPEHEEIMRSELELLFGKEVVITLTAVQSIPRGPNGKVIVIDKTA</sequence>
<reference evidence="1 2" key="1">
    <citation type="submission" date="2022-10" db="EMBL/GenBank/DDBJ databases">
        <title>Complete genome sequence of Exiguobacterium profundum TSS-3 isolated from an extremely saline-alkaline spring located in Ixtapa, Chiapas-Mexico.</title>
        <authorList>
            <person name="Rincon-Rosales R."/>
            <person name="Rogel M.A."/>
            <person name="Rincon-Molina C.I."/>
            <person name="Guerrero G."/>
            <person name="Manzano-Gomez L.A."/>
            <person name="Lopez-Lopez A."/>
            <person name="Rincon Molina F.A."/>
            <person name="Martinez-Romero E."/>
        </authorList>
    </citation>
    <scope>NUCLEOTIDE SEQUENCE [LARGE SCALE GENOMIC DNA]</scope>
    <source>
        <strain evidence="1 2">TSS-3</strain>
    </source>
</reference>
<dbReference type="SUPFAM" id="SSF56801">
    <property type="entry name" value="Acetyl-CoA synthetase-like"/>
    <property type="match status" value="1"/>
</dbReference>
<dbReference type="GO" id="GO:0016874">
    <property type="term" value="F:ligase activity"/>
    <property type="evidence" value="ECO:0007669"/>
    <property type="project" value="UniProtKB-KW"/>
</dbReference>